<protein>
    <submittedName>
        <fullName evidence="2">Uncharacterized protein</fullName>
    </submittedName>
</protein>
<evidence type="ECO:0000256" key="1">
    <source>
        <dbReference type="SAM" id="MobiDB-lite"/>
    </source>
</evidence>
<comment type="caution">
    <text evidence="2">The sequence shown here is derived from an EMBL/GenBank/DDBJ whole genome shotgun (WGS) entry which is preliminary data.</text>
</comment>
<accession>A0A4S3JBH6</accession>
<sequence>MAESEYEDTRGDTYETDTAVDQQAGFLPLTA</sequence>
<reference evidence="2 3" key="1">
    <citation type="submission" date="2019-03" db="EMBL/GenBank/DDBJ databases">
        <title>The genome sequence of a newly discovered highly antifungal drug resistant Aspergillus species, Aspergillus tanneri NIH 1004.</title>
        <authorList>
            <person name="Mounaud S."/>
            <person name="Singh I."/>
            <person name="Joardar V."/>
            <person name="Pakala S."/>
            <person name="Pakala S."/>
            <person name="Venepally P."/>
            <person name="Hoover J."/>
            <person name="Nierman W."/>
            <person name="Chung J."/>
            <person name="Losada L."/>
        </authorList>
    </citation>
    <scope>NUCLEOTIDE SEQUENCE [LARGE SCALE GENOMIC DNA]</scope>
    <source>
        <strain evidence="2 3">NIH1004</strain>
    </source>
</reference>
<dbReference type="AlphaFoldDB" id="A0A4S3JBH6"/>
<keyword evidence="3" id="KW-1185">Reference proteome</keyword>
<feature type="region of interest" description="Disordered" evidence="1">
    <location>
        <begin position="1"/>
        <end position="31"/>
    </location>
</feature>
<evidence type="ECO:0000313" key="2">
    <source>
        <dbReference type="EMBL" id="THC92499.1"/>
    </source>
</evidence>
<proteinExistence type="predicted"/>
<dbReference type="EMBL" id="SOSA01000330">
    <property type="protein sequence ID" value="THC92499.1"/>
    <property type="molecule type" value="Genomic_DNA"/>
</dbReference>
<gene>
    <name evidence="2" type="ORF">EYZ11_008037</name>
</gene>
<organism evidence="2 3">
    <name type="scientific">Aspergillus tanneri</name>
    <dbReference type="NCBI Taxonomy" id="1220188"/>
    <lineage>
        <taxon>Eukaryota</taxon>
        <taxon>Fungi</taxon>
        <taxon>Dikarya</taxon>
        <taxon>Ascomycota</taxon>
        <taxon>Pezizomycotina</taxon>
        <taxon>Eurotiomycetes</taxon>
        <taxon>Eurotiomycetidae</taxon>
        <taxon>Eurotiales</taxon>
        <taxon>Aspergillaceae</taxon>
        <taxon>Aspergillus</taxon>
        <taxon>Aspergillus subgen. Circumdati</taxon>
    </lineage>
</organism>
<dbReference type="Proteomes" id="UP000308092">
    <property type="component" value="Unassembled WGS sequence"/>
</dbReference>
<dbReference type="VEuPathDB" id="FungiDB:EYZ11_008037"/>
<evidence type="ECO:0000313" key="3">
    <source>
        <dbReference type="Proteomes" id="UP000308092"/>
    </source>
</evidence>
<name>A0A4S3JBH6_9EURO</name>